<keyword evidence="2" id="KW-1185">Reference proteome</keyword>
<gene>
    <name evidence="1" type="ORF">RUA8715_00814</name>
</gene>
<organism evidence="1 2">
    <name type="scientific">Ruegeria arenilitoris</name>
    <dbReference type="NCBI Taxonomy" id="1173585"/>
    <lineage>
        <taxon>Bacteria</taxon>
        <taxon>Pseudomonadati</taxon>
        <taxon>Pseudomonadota</taxon>
        <taxon>Alphaproteobacteria</taxon>
        <taxon>Rhodobacterales</taxon>
        <taxon>Roseobacteraceae</taxon>
        <taxon>Ruegeria</taxon>
    </lineage>
</organism>
<name>A0A238JWY0_9RHOB</name>
<dbReference type="RefSeq" id="WP_093962331.1">
    <property type="nucleotide sequence ID" value="NZ_FXYG01000001.1"/>
</dbReference>
<evidence type="ECO:0008006" key="3">
    <source>
        <dbReference type="Google" id="ProtNLM"/>
    </source>
</evidence>
<dbReference type="SUPFAM" id="SSF48452">
    <property type="entry name" value="TPR-like"/>
    <property type="match status" value="1"/>
</dbReference>
<dbReference type="InterPro" id="IPR011990">
    <property type="entry name" value="TPR-like_helical_dom_sf"/>
</dbReference>
<evidence type="ECO:0000313" key="1">
    <source>
        <dbReference type="EMBL" id="SMX35141.1"/>
    </source>
</evidence>
<dbReference type="Proteomes" id="UP000202485">
    <property type="component" value="Unassembled WGS sequence"/>
</dbReference>
<sequence>MKRLAGIFLGFVLAGCSSVDRIELPDEIKVTEAAAPVTQAFGAPRPFPPARSNTNIAADFVDLHFSLESGTALPVFTRFEGPITVRLTGAPAPTMQSDLTRLLTRLQREARIDIRQVNDGQANITIEAVTQRQIQRLLPQAACFVVPNASSLEEYNRDKRKTKSSWRALRSRERLAIFIPNDVSPQEMRDCLHEELAQAIGPLNDMYRLPDSVFNDDNFHTVLTGFDMLILRATYAPELQTGMTREQVAQVIPGVIARLNPRGANLPVQPISETPREWIDAVQLAVGKGRASPRQMRAIDRAMRIGREQGWTDHRRAYPHYLKARLGEFDAPEEAQREYAIALQYLRATPGTELQRAHISVQTAAYALTQGRGPEALPDLDRAIATMTRAENASMLATLLLLKAEALKQAGKPEQARSVRLDSLGWARYGFGSELVVSSLMQDVALGAP</sequence>
<dbReference type="PROSITE" id="PS51257">
    <property type="entry name" value="PROKAR_LIPOPROTEIN"/>
    <property type="match status" value="1"/>
</dbReference>
<proteinExistence type="predicted"/>
<reference evidence="2" key="1">
    <citation type="submission" date="2017-05" db="EMBL/GenBank/DDBJ databases">
        <authorList>
            <person name="Rodrigo-Torres L."/>
            <person name="Arahal R. D."/>
            <person name="Lucena T."/>
        </authorList>
    </citation>
    <scope>NUCLEOTIDE SEQUENCE [LARGE SCALE GENOMIC DNA]</scope>
    <source>
        <strain evidence="2">CECT 8715</strain>
    </source>
</reference>
<accession>A0A238JWY0</accession>
<dbReference type="InterPro" id="IPR021323">
    <property type="entry name" value="DUF2927"/>
</dbReference>
<dbReference type="OrthoDB" id="7823193at2"/>
<evidence type="ECO:0000313" key="2">
    <source>
        <dbReference type="Proteomes" id="UP000202485"/>
    </source>
</evidence>
<dbReference type="EMBL" id="FXYG01000001">
    <property type="protein sequence ID" value="SMX35141.1"/>
    <property type="molecule type" value="Genomic_DNA"/>
</dbReference>
<dbReference type="AlphaFoldDB" id="A0A238JWY0"/>
<protein>
    <recommendedName>
        <fullName evidence="3">ATP-dependent transcriptional regulator</fullName>
    </recommendedName>
</protein>
<dbReference type="Pfam" id="PF11150">
    <property type="entry name" value="DUF2927"/>
    <property type="match status" value="1"/>
</dbReference>